<dbReference type="EMBL" id="JACWMT010000001">
    <property type="protein sequence ID" value="MBD1269801.1"/>
    <property type="molecule type" value="Genomic_DNA"/>
</dbReference>
<dbReference type="NCBIfam" id="TIGR01076">
    <property type="entry name" value="sortase_fam"/>
    <property type="match status" value="1"/>
</dbReference>
<dbReference type="Proteomes" id="UP000659061">
    <property type="component" value="Unassembled WGS sequence"/>
</dbReference>
<feature type="active site" description="Acyl-thioester intermediate" evidence="2">
    <location>
        <position position="196"/>
    </location>
</feature>
<proteinExistence type="predicted"/>
<dbReference type="InterPro" id="IPR023365">
    <property type="entry name" value="Sortase_dom-sf"/>
</dbReference>
<comment type="caution">
    <text evidence="3">The sequence shown here is derived from an EMBL/GenBank/DDBJ whole genome shotgun (WGS) entry which is preliminary data.</text>
</comment>
<dbReference type="EMBL" id="JACBZN010000001">
    <property type="protein sequence ID" value="NYI39542.1"/>
    <property type="molecule type" value="Genomic_DNA"/>
</dbReference>
<dbReference type="SUPFAM" id="SSF63817">
    <property type="entry name" value="Sortase"/>
    <property type="match status" value="1"/>
</dbReference>
<evidence type="ECO:0000256" key="1">
    <source>
        <dbReference type="ARBA" id="ARBA00022801"/>
    </source>
</evidence>
<evidence type="ECO:0000256" key="2">
    <source>
        <dbReference type="PIRSR" id="PIRSR605754-1"/>
    </source>
</evidence>
<keyword evidence="5" id="KW-1185">Reference proteome</keyword>
<evidence type="ECO:0000313" key="6">
    <source>
        <dbReference type="Proteomes" id="UP000659061"/>
    </source>
</evidence>
<reference evidence="3" key="2">
    <citation type="submission" date="2020-09" db="EMBL/GenBank/DDBJ databases">
        <title>Novel species in genus Aeromicrobium.</title>
        <authorList>
            <person name="Zhang G."/>
        </authorList>
    </citation>
    <scope>NUCLEOTIDE SEQUENCE</scope>
    <source>
        <strain evidence="3">SSW1-57</strain>
    </source>
</reference>
<dbReference type="Pfam" id="PF04203">
    <property type="entry name" value="Sortase"/>
    <property type="match status" value="1"/>
</dbReference>
<dbReference type="GO" id="GO:0016787">
    <property type="term" value="F:hydrolase activity"/>
    <property type="evidence" value="ECO:0007669"/>
    <property type="project" value="UniProtKB-KW"/>
</dbReference>
<evidence type="ECO:0000313" key="5">
    <source>
        <dbReference type="Proteomes" id="UP000587211"/>
    </source>
</evidence>
<evidence type="ECO:0000313" key="4">
    <source>
        <dbReference type="EMBL" id="NYI39542.1"/>
    </source>
</evidence>
<feature type="active site" description="Proton donor/acceptor" evidence="2">
    <location>
        <position position="130"/>
    </location>
</feature>
<dbReference type="Gene3D" id="2.40.260.10">
    <property type="entry name" value="Sortase"/>
    <property type="match status" value="1"/>
</dbReference>
<dbReference type="PROSITE" id="PS51257">
    <property type="entry name" value="PROKAR_LIPOPROTEIN"/>
    <property type="match status" value="1"/>
</dbReference>
<reference evidence="4 5" key="1">
    <citation type="submission" date="2020-07" db="EMBL/GenBank/DDBJ databases">
        <title>Sequencing the genomes of 1000 actinobacteria strains.</title>
        <authorList>
            <person name="Klenk H.-P."/>
        </authorList>
    </citation>
    <scope>NUCLEOTIDE SEQUENCE [LARGE SCALE GENOMIC DNA]</scope>
    <source>
        <strain evidence="4 5">DSM 19087</strain>
    </source>
</reference>
<accession>A0A8I0FVG9</accession>
<dbReference type="CDD" id="cd05829">
    <property type="entry name" value="Sortase_F"/>
    <property type="match status" value="1"/>
</dbReference>
<dbReference type="AlphaFoldDB" id="A0A8I0FVG9"/>
<keyword evidence="1" id="KW-0378">Hydrolase</keyword>
<name>A0A8I0FVG9_9ACTN</name>
<dbReference type="RefSeq" id="WP_179427285.1">
    <property type="nucleotide sequence ID" value="NZ_BAAAMP010000002.1"/>
</dbReference>
<sequence>MTRVPRTRGPAPQRRTLAAFLALVLLALLGACVVGGPDPAPSSVTAQPTVTVTTEPMTCTEEAASPTPDPARGEPVRLVIPSIDVDATVVPISLSADETLVPPADVTQTGWWSRSALPGSTAGTTLIAGHTVHAGGGVFDDLDQLEAGDVVRVRTSEGWVAYRVTEVSDLTKEQVGKDAHELFSQDSDGRLALVTCSHYRLGAYARNTVVLAEPA</sequence>
<protein>
    <submittedName>
        <fullName evidence="3">Class F sortase</fullName>
    </submittedName>
    <submittedName>
        <fullName evidence="4">LPXTG-site transpeptidase (Sortase) family protein</fullName>
    </submittedName>
</protein>
<dbReference type="InterPro" id="IPR005754">
    <property type="entry name" value="Sortase"/>
</dbReference>
<dbReference type="Proteomes" id="UP000587211">
    <property type="component" value="Unassembled WGS sequence"/>
</dbReference>
<evidence type="ECO:0000313" key="3">
    <source>
        <dbReference type="EMBL" id="MBD1269801.1"/>
    </source>
</evidence>
<gene>
    <name evidence="4" type="ORF">BJ975_002917</name>
    <name evidence="3" type="ORF">IDH50_06150</name>
</gene>
<organism evidence="3 6">
    <name type="scientific">Aeromicrobium tamlense</name>
    <dbReference type="NCBI Taxonomy" id="375541"/>
    <lineage>
        <taxon>Bacteria</taxon>
        <taxon>Bacillati</taxon>
        <taxon>Actinomycetota</taxon>
        <taxon>Actinomycetes</taxon>
        <taxon>Propionibacteriales</taxon>
        <taxon>Nocardioidaceae</taxon>
        <taxon>Aeromicrobium</taxon>
    </lineage>
</organism>
<dbReference type="InterPro" id="IPR042001">
    <property type="entry name" value="Sortase_F"/>
</dbReference>